<proteinExistence type="predicted"/>
<keyword evidence="2" id="KW-1185">Reference proteome</keyword>
<evidence type="ECO:0000313" key="1">
    <source>
        <dbReference type="EMBL" id="MBM9477717.1"/>
    </source>
</evidence>
<accession>A0A938YQR5</accession>
<sequence length="115" mass="12524">MNTVTVSDTTLRVEPRGLDKIWSFTRCLDIPLDHVRGATFDPGANAEPKGIRRPGLAVPGKWAGTFVHDGERSFWNVSTPGDTVVITLAGERFEQLVLTVADPRALVDRINAAVV</sequence>
<dbReference type="EMBL" id="JAERWL010000012">
    <property type="protein sequence ID" value="MBM9477717.1"/>
    <property type="molecule type" value="Genomic_DNA"/>
</dbReference>
<dbReference type="Proteomes" id="UP000663801">
    <property type="component" value="Unassembled WGS sequence"/>
</dbReference>
<organism evidence="1 2">
    <name type="scientific">Nakamurella flavida</name>
    <dbReference type="NCBI Taxonomy" id="363630"/>
    <lineage>
        <taxon>Bacteria</taxon>
        <taxon>Bacillati</taxon>
        <taxon>Actinomycetota</taxon>
        <taxon>Actinomycetes</taxon>
        <taxon>Nakamurellales</taxon>
        <taxon>Nakamurellaceae</taxon>
        <taxon>Nakamurella</taxon>
    </lineage>
</organism>
<protein>
    <submittedName>
        <fullName evidence="1">Uncharacterized protein</fullName>
    </submittedName>
</protein>
<evidence type="ECO:0000313" key="2">
    <source>
        <dbReference type="Proteomes" id="UP000663801"/>
    </source>
</evidence>
<comment type="caution">
    <text evidence="1">The sequence shown here is derived from an EMBL/GenBank/DDBJ whole genome shotgun (WGS) entry which is preliminary data.</text>
</comment>
<reference evidence="1" key="1">
    <citation type="submission" date="2021-01" db="EMBL/GenBank/DDBJ databases">
        <title>KCTC 19127 draft genome.</title>
        <authorList>
            <person name="An D."/>
        </authorList>
    </citation>
    <scope>NUCLEOTIDE SEQUENCE</scope>
    <source>
        <strain evidence="1">KCTC 19127</strain>
    </source>
</reference>
<gene>
    <name evidence="1" type="ORF">JL107_14795</name>
</gene>
<dbReference type="RefSeq" id="WP_205257831.1">
    <property type="nucleotide sequence ID" value="NZ_BAAAPV010000005.1"/>
</dbReference>
<dbReference type="AlphaFoldDB" id="A0A938YQR5"/>
<name>A0A938YQR5_9ACTN</name>